<organism evidence="1 2">
    <name type="scientific">Ajellomyces capsulatus (strain H88)</name>
    <name type="common">Darling's disease fungus</name>
    <name type="synonym">Histoplasma capsulatum</name>
    <dbReference type="NCBI Taxonomy" id="544711"/>
    <lineage>
        <taxon>Eukaryota</taxon>
        <taxon>Fungi</taxon>
        <taxon>Dikarya</taxon>
        <taxon>Ascomycota</taxon>
        <taxon>Pezizomycotina</taxon>
        <taxon>Eurotiomycetes</taxon>
        <taxon>Eurotiomycetidae</taxon>
        <taxon>Onygenales</taxon>
        <taxon>Ajellomycetaceae</taxon>
        <taxon>Histoplasma</taxon>
    </lineage>
</organism>
<reference evidence="1" key="1">
    <citation type="submission" date="2021-01" db="EMBL/GenBank/DDBJ databases">
        <title>Chromosome-level genome assembly of a human fungal pathogen reveals clustering of transcriptionally co-regulated genes.</title>
        <authorList>
            <person name="Voorhies M."/>
            <person name="Cohen S."/>
            <person name="Shea T.P."/>
            <person name="Petrus S."/>
            <person name="Munoz J.F."/>
            <person name="Poplawski S."/>
            <person name="Goldman W.E."/>
            <person name="Michael T."/>
            <person name="Cuomo C.A."/>
            <person name="Sil A."/>
            <person name="Beyhan S."/>
        </authorList>
    </citation>
    <scope>NUCLEOTIDE SEQUENCE</scope>
    <source>
        <strain evidence="1">H88</strain>
    </source>
</reference>
<dbReference type="VEuPathDB" id="FungiDB:I7I53_02880"/>
<dbReference type="Proteomes" id="UP000663419">
    <property type="component" value="Chromosome 4"/>
</dbReference>
<evidence type="ECO:0000313" key="2">
    <source>
        <dbReference type="Proteomes" id="UP000663419"/>
    </source>
</evidence>
<accession>A0A8A1LSY4</accession>
<dbReference type="AlphaFoldDB" id="A0A8A1LSY4"/>
<proteinExistence type="predicted"/>
<evidence type="ECO:0000313" key="1">
    <source>
        <dbReference type="EMBL" id="QSS55097.1"/>
    </source>
</evidence>
<protein>
    <submittedName>
        <fullName evidence="1">Uncharacterized protein</fullName>
    </submittedName>
</protein>
<dbReference type="EMBL" id="CP069105">
    <property type="protein sequence ID" value="QSS55097.1"/>
    <property type="molecule type" value="Genomic_DNA"/>
</dbReference>
<gene>
    <name evidence="1" type="ORF">I7I53_02880</name>
</gene>
<name>A0A8A1LSY4_AJEC8</name>
<sequence length="90" mass="11084">MINQICICHKFLVEVFPGLFPSIQKHLTFHYPPRKFDQWLILNAIYRRNWRTKRRHHRQNTSSSDRAFNDQKKVKFEQEKCYFLMMLSPV</sequence>